<keyword evidence="6 13" id="KW-0547">Nucleotide-binding</keyword>
<protein>
    <recommendedName>
        <fullName evidence="4 12">Phosphoribosylamine--glycine ligase</fullName>
        <ecNumber evidence="4 12">6.3.4.13</ecNumber>
    </recommendedName>
    <alternativeName>
        <fullName evidence="12">GARS</fullName>
    </alternativeName>
    <alternativeName>
        <fullName evidence="10 12">Glycinamide ribonucleotide synthetase</fullName>
    </alternativeName>
    <alternativeName>
        <fullName evidence="11 12">Phosphoribosylglycinamide synthetase</fullName>
    </alternativeName>
</protein>
<dbReference type="HAMAP" id="MF_00138">
    <property type="entry name" value="GARS"/>
    <property type="match status" value="1"/>
</dbReference>
<accession>A0ABY8UY82</accession>
<feature type="domain" description="ATP-grasp" evidence="14">
    <location>
        <begin position="106"/>
        <end position="312"/>
    </location>
</feature>
<dbReference type="InterPro" id="IPR000115">
    <property type="entry name" value="PRibGlycinamide_synth"/>
</dbReference>
<dbReference type="SUPFAM" id="SSF56059">
    <property type="entry name" value="Glutathione synthetase ATP-binding domain-like"/>
    <property type="match status" value="1"/>
</dbReference>
<dbReference type="SMART" id="SM01210">
    <property type="entry name" value="GARS_C"/>
    <property type="match status" value="1"/>
</dbReference>
<dbReference type="InterPro" id="IPR013815">
    <property type="entry name" value="ATP_grasp_subdomain_1"/>
</dbReference>
<keyword evidence="8 13" id="KW-0067">ATP-binding</keyword>
<dbReference type="EMBL" id="CP126446">
    <property type="protein sequence ID" value="WIF98467.1"/>
    <property type="molecule type" value="Genomic_DNA"/>
</dbReference>
<dbReference type="NCBIfam" id="TIGR00877">
    <property type="entry name" value="purD"/>
    <property type="match status" value="1"/>
</dbReference>
<sequence>MNVLVIGQGGREHSIVQKLALSSQVETIFAAPGNGGMTEAELVSISETDHDSLIAFVKEANIGWTIVGPEVPLLEGVVNSFREEGLNIFGPTKEAALIEGSKAYAKEVMAANGIPTGDHQVFSSMEEALRFIERAEFPIVIKANGLAAGKGVVIAQDQQEADQAIREMLGGERFGEAGETIVVEEFLEGDEFSLMAFVHGTNVYPLLPAQDYKRAFDDDQGPNTGGMGAYAPSENIPRSEVDRAVETILKPTAEALDQAGRPFTGILYAGCILTNEGAKVIEFNARFGDPETQVVLPLLENDLMQVIEDIADGRDPQLKWKQASCAGVVVASKGYPGPYEKGHPLPSMEENARTFSVYAGVKKDQDYLVSAGGRVLFVGAIGSGVDEAIEDVYRALHAAPNPNFFFRTDIARQRSTSFSSEYK</sequence>
<evidence type="ECO:0000259" key="14">
    <source>
        <dbReference type="PROSITE" id="PS50975"/>
    </source>
</evidence>
<keyword evidence="7 12" id="KW-0658">Purine biosynthesis</keyword>
<dbReference type="SMART" id="SM01209">
    <property type="entry name" value="GARS_A"/>
    <property type="match status" value="1"/>
</dbReference>
<dbReference type="InterPro" id="IPR011761">
    <property type="entry name" value="ATP-grasp"/>
</dbReference>
<evidence type="ECO:0000256" key="9">
    <source>
        <dbReference type="ARBA" id="ARBA00038345"/>
    </source>
</evidence>
<dbReference type="GO" id="GO:0004637">
    <property type="term" value="F:phosphoribosylamine-glycine ligase activity"/>
    <property type="evidence" value="ECO:0007669"/>
    <property type="project" value="UniProtKB-EC"/>
</dbReference>
<dbReference type="InterPro" id="IPR020562">
    <property type="entry name" value="PRibGlycinamide_synth_N"/>
</dbReference>
<dbReference type="InterPro" id="IPR020559">
    <property type="entry name" value="PRibGlycinamide_synth_CS"/>
</dbReference>
<dbReference type="Gene3D" id="3.40.50.20">
    <property type="match status" value="1"/>
</dbReference>
<comment type="catalytic activity">
    <reaction evidence="12">
        <text>5-phospho-beta-D-ribosylamine + glycine + ATP = N(1)-(5-phospho-beta-D-ribosyl)glycinamide + ADP + phosphate + H(+)</text>
        <dbReference type="Rhea" id="RHEA:17453"/>
        <dbReference type="ChEBI" id="CHEBI:15378"/>
        <dbReference type="ChEBI" id="CHEBI:30616"/>
        <dbReference type="ChEBI" id="CHEBI:43474"/>
        <dbReference type="ChEBI" id="CHEBI:57305"/>
        <dbReference type="ChEBI" id="CHEBI:58681"/>
        <dbReference type="ChEBI" id="CHEBI:143788"/>
        <dbReference type="ChEBI" id="CHEBI:456216"/>
        <dbReference type="EC" id="6.3.4.13"/>
    </reaction>
</comment>
<evidence type="ECO:0000256" key="5">
    <source>
        <dbReference type="ARBA" id="ARBA00022598"/>
    </source>
</evidence>
<evidence type="ECO:0000256" key="10">
    <source>
        <dbReference type="ARBA" id="ARBA00042242"/>
    </source>
</evidence>
<evidence type="ECO:0000256" key="7">
    <source>
        <dbReference type="ARBA" id="ARBA00022755"/>
    </source>
</evidence>
<evidence type="ECO:0000256" key="4">
    <source>
        <dbReference type="ARBA" id="ARBA00013255"/>
    </source>
</evidence>
<dbReference type="EC" id="6.3.4.13" evidence="4 12"/>
<dbReference type="Gene3D" id="3.30.470.20">
    <property type="entry name" value="ATP-grasp fold, B domain"/>
    <property type="match status" value="1"/>
</dbReference>
<evidence type="ECO:0000256" key="11">
    <source>
        <dbReference type="ARBA" id="ARBA00042864"/>
    </source>
</evidence>
<keyword evidence="16" id="KW-1185">Reference proteome</keyword>
<comment type="cofactor">
    <cofactor evidence="2">
        <name>Mg(2+)</name>
        <dbReference type="ChEBI" id="CHEBI:18420"/>
    </cofactor>
</comment>
<dbReference type="InterPro" id="IPR016185">
    <property type="entry name" value="PreATP-grasp_dom_sf"/>
</dbReference>
<dbReference type="InterPro" id="IPR011054">
    <property type="entry name" value="Rudment_hybrid_motif"/>
</dbReference>
<evidence type="ECO:0000256" key="2">
    <source>
        <dbReference type="ARBA" id="ARBA00001946"/>
    </source>
</evidence>
<evidence type="ECO:0000256" key="6">
    <source>
        <dbReference type="ARBA" id="ARBA00022741"/>
    </source>
</evidence>
<keyword evidence="5 12" id="KW-0436">Ligase</keyword>
<evidence type="ECO:0000313" key="15">
    <source>
        <dbReference type="EMBL" id="WIF98467.1"/>
    </source>
</evidence>
<dbReference type="PROSITE" id="PS50975">
    <property type="entry name" value="ATP_GRASP"/>
    <property type="match status" value="1"/>
</dbReference>
<evidence type="ECO:0000256" key="8">
    <source>
        <dbReference type="ARBA" id="ARBA00022840"/>
    </source>
</evidence>
<dbReference type="Gene3D" id="3.30.1490.20">
    <property type="entry name" value="ATP-grasp fold, A domain"/>
    <property type="match status" value="1"/>
</dbReference>
<evidence type="ECO:0000256" key="3">
    <source>
        <dbReference type="ARBA" id="ARBA00005174"/>
    </source>
</evidence>
<gene>
    <name evidence="12 15" type="primary">purD</name>
    <name evidence="15" type="ORF">QNI29_02020</name>
</gene>
<evidence type="ECO:0000313" key="16">
    <source>
        <dbReference type="Proteomes" id="UP001236652"/>
    </source>
</evidence>
<dbReference type="SUPFAM" id="SSF52440">
    <property type="entry name" value="PreATP-grasp domain"/>
    <property type="match status" value="1"/>
</dbReference>
<proteinExistence type="inferred from homology"/>
<dbReference type="PANTHER" id="PTHR43472">
    <property type="entry name" value="PHOSPHORIBOSYLAMINE--GLYCINE LIGASE"/>
    <property type="match status" value="1"/>
</dbReference>
<reference evidence="15 16" key="1">
    <citation type="submission" date="2023-05" db="EMBL/GenBank/DDBJ databases">
        <title>Comparative genomics reveals the evidence of polycyclic aromatic hydrocarbons degradation in moderately halophilic genus Pontibacillus.</title>
        <authorList>
            <person name="Yang H."/>
            <person name="Qian Z."/>
        </authorList>
    </citation>
    <scope>NUCLEOTIDE SEQUENCE [LARGE SCALE GENOMIC DNA]</scope>
    <source>
        <strain evidence="16">HN14</strain>
    </source>
</reference>
<dbReference type="Gene3D" id="3.90.600.10">
    <property type="entry name" value="Phosphoribosylglycinamide synthetase, C-terminal domain"/>
    <property type="match status" value="1"/>
</dbReference>
<dbReference type="Pfam" id="PF02843">
    <property type="entry name" value="GARS_C"/>
    <property type="match status" value="1"/>
</dbReference>
<organism evidence="15 16">
    <name type="scientific">Pontibacillus chungwhensis</name>
    <dbReference type="NCBI Taxonomy" id="265426"/>
    <lineage>
        <taxon>Bacteria</taxon>
        <taxon>Bacillati</taxon>
        <taxon>Bacillota</taxon>
        <taxon>Bacilli</taxon>
        <taxon>Bacillales</taxon>
        <taxon>Bacillaceae</taxon>
        <taxon>Pontibacillus</taxon>
    </lineage>
</organism>
<dbReference type="InterPro" id="IPR020560">
    <property type="entry name" value="PRibGlycinamide_synth_C-dom"/>
</dbReference>
<comment type="pathway">
    <text evidence="3 12">Purine metabolism; IMP biosynthesis via de novo pathway; N(1)-(5-phospho-D-ribosyl)glycinamide from 5-phospho-alpha-D-ribose 1-diphosphate: step 2/2.</text>
</comment>
<dbReference type="Pfam" id="PF01071">
    <property type="entry name" value="GARS_A"/>
    <property type="match status" value="1"/>
</dbReference>
<comment type="similarity">
    <text evidence="9 12">Belongs to the GARS family.</text>
</comment>
<comment type="cofactor">
    <cofactor evidence="1">
        <name>Mn(2+)</name>
        <dbReference type="ChEBI" id="CHEBI:29035"/>
    </cofactor>
</comment>
<dbReference type="InterPro" id="IPR020561">
    <property type="entry name" value="PRibGlycinamid_synth_ATP-grasp"/>
</dbReference>
<evidence type="ECO:0000256" key="13">
    <source>
        <dbReference type="PROSITE-ProRule" id="PRU00409"/>
    </source>
</evidence>
<dbReference type="PANTHER" id="PTHR43472:SF1">
    <property type="entry name" value="PHOSPHORIBOSYLAMINE--GLYCINE LIGASE, CHLOROPLASTIC"/>
    <property type="match status" value="1"/>
</dbReference>
<dbReference type="RefSeq" id="WP_231419076.1">
    <property type="nucleotide sequence ID" value="NZ_CP126446.1"/>
</dbReference>
<dbReference type="SUPFAM" id="SSF51246">
    <property type="entry name" value="Rudiment single hybrid motif"/>
    <property type="match status" value="1"/>
</dbReference>
<evidence type="ECO:0000256" key="12">
    <source>
        <dbReference type="HAMAP-Rule" id="MF_00138"/>
    </source>
</evidence>
<evidence type="ECO:0000256" key="1">
    <source>
        <dbReference type="ARBA" id="ARBA00001936"/>
    </source>
</evidence>
<dbReference type="PROSITE" id="PS00184">
    <property type="entry name" value="GARS"/>
    <property type="match status" value="1"/>
</dbReference>
<dbReference type="InterPro" id="IPR037123">
    <property type="entry name" value="PRibGlycinamide_synth_C_sf"/>
</dbReference>
<dbReference type="Proteomes" id="UP001236652">
    <property type="component" value="Chromosome"/>
</dbReference>
<dbReference type="Pfam" id="PF02844">
    <property type="entry name" value="GARS_N"/>
    <property type="match status" value="1"/>
</dbReference>
<name>A0ABY8UY82_9BACI</name>